<keyword evidence="1" id="KW-0418">Kinase</keyword>
<dbReference type="AlphaFoldDB" id="A0A329BTC2"/>
<accession>A0A329BTC2</accession>
<comment type="caution">
    <text evidence="1">The sequence shown here is derived from an EMBL/GenBank/DDBJ whole genome shotgun (WGS) entry which is preliminary data.</text>
</comment>
<dbReference type="InterPro" id="IPR027417">
    <property type="entry name" value="P-loop_NTPase"/>
</dbReference>
<reference evidence="1 2" key="1">
    <citation type="submission" date="2018-06" db="EMBL/GenBank/DDBJ databases">
        <title>Genomic Encyclopedia of Type Strains, Phase III (KMG-III): the genomes of soil and plant-associated and newly described type strains.</title>
        <authorList>
            <person name="Whitman W."/>
        </authorList>
    </citation>
    <scope>NUCLEOTIDE SEQUENCE [LARGE SCALE GENOMIC DNA]</scope>
    <source>
        <strain evidence="1 2">LMG 23644</strain>
    </source>
</reference>
<organism evidence="1 2">
    <name type="scientific">Paraburkholderia bryophila</name>
    <dbReference type="NCBI Taxonomy" id="420952"/>
    <lineage>
        <taxon>Bacteria</taxon>
        <taxon>Pseudomonadati</taxon>
        <taxon>Pseudomonadota</taxon>
        <taxon>Betaproteobacteria</taxon>
        <taxon>Burkholderiales</taxon>
        <taxon>Burkholderiaceae</taxon>
        <taxon>Paraburkholderia</taxon>
    </lineage>
</organism>
<evidence type="ECO:0000313" key="2">
    <source>
        <dbReference type="Proteomes" id="UP000248918"/>
    </source>
</evidence>
<name>A0A329BTC2_9BURK</name>
<keyword evidence="1" id="KW-0808">Transferase</keyword>
<dbReference type="SUPFAM" id="SSF52540">
    <property type="entry name" value="P-loop containing nucleoside triphosphate hydrolases"/>
    <property type="match status" value="1"/>
</dbReference>
<dbReference type="Proteomes" id="UP000248918">
    <property type="component" value="Unassembled WGS sequence"/>
</dbReference>
<proteinExistence type="predicted"/>
<dbReference type="Pfam" id="PF13671">
    <property type="entry name" value="AAA_33"/>
    <property type="match status" value="1"/>
</dbReference>
<dbReference type="GO" id="GO:0016301">
    <property type="term" value="F:kinase activity"/>
    <property type="evidence" value="ECO:0007669"/>
    <property type="project" value="UniProtKB-KW"/>
</dbReference>
<evidence type="ECO:0000313" key="1">
    <source>
        <dbReference type="EMBL" id="RAS25833.1"/>
    </source>
</evidence>
<dbReference type="Gene3D" id="3.40.50.300">
    <property type="entry name" value="P-loop containing nucleotide triphosphate hydrolases"/>
    <property type="match status" value="1"/>
</dbReference>
<dbReference type="EMBL" id="QLTK01000015">
    <property type="protein sequence ID" value="RAS25833.1"/>
    <property type="molecule type" value="Genomic_DNA"/>
</dbReference>
<protein>
    <submittedName>
        <fullName evidence="1">Putative kinase</fullName>
    </submittedName>
</protein>
<gene>
    <name evidence="1" type="ORF">BX591_11579</name>
</gene>
<sequence length="213" mass="23470">MDGVGACRVAKRADLNLFNDSPKQLIPTGSSVSQVHIVFGPQGAGKSFYARKLAESRKATRFSIDEWMAGLYGPDLPSPMNLAWIMERVQRCERQIWSVAQQIVQNGASVVLDLGFMKVQNRSAFIARASDAGVAARLHYVTAPYDLRKARVTTRNEEKGDTFAFEVTPAMFEFMEAQFEAATDVELATATMIDALTDPTHACVETPHTHSGR</sequence>